<dbReference type="Pfam" id="PF13640">
    <property type="entry name" value="2OG-FeII_Oxy_3"/>
    <property type="match status" value="1"/>
</dbReference>
<dbReference type="Proteomes" id="UP000633814">
    <property type="component" value="Unassembled WGS sequence"/>
</dbReference>
<dbReference type="Gene3D" id="2.60.120.620">
    <property type="entry name" value="q2cbj1_9rhob like domain"/>
    <property type="match status" value="1"/>
</dbReference>
<gene>
    <name evidence="2" type="ORF">JAO78_004860</name>
</gene>
<dbReference type="InterPro" id="IPR044862">
    <property type="entry name" value="Pro_4_hyd_alph_FE2OG_OXY"/>
</dbReference>
<evidence type="ECO:0000313" key="2">
    <source>
        <dbReference type="EMBL" id="MCB5226141.1"/>
    </source>
</evidence>
<keyword evidence="3" id="KW-1185">Reference proteome</keyword>
<comment type="caution">
    <text evidence="2">The sequence shown here is derived from an EMBL/GenBank/DDBJ whole genome shotgun (WGS) entry which is preliminary data.</text>
</comment>
<reference evidence="2 3" key="1">
    <citation type="submission" date="2021-10" db="EMBL/GenBank/DDBJ databases">
        <title>Alishewanella koreense sp. nov. isolated from seawater of southwestern coast in South Korea and the proposal for the reclassification of Rheinheimera perlucida and Rheinheimera tuosuensis as Arsukibacterium perlucida and Arsukibacterium tuosuensis.</title>
        <authorList>
            <person name="Kim K.H."/>
            <person name="Ruan W."/>
            <person name="Kim K.R."/>
            <person name="Baek J.H."/>
            <person name="Jeon C.O."/>
        </authorList>
    </citation>
    <scope>NUCLEOTIDE SEQUENCE [LARGE SCALE GENOMIC DNA]</scope>
    <source>
        <strain evidence="2 3">16-MA</strain>
    </source>
</reference>
<name>A0ABS8C1D6_9ALTE</name>
<evidence type="ECO:0000259" key="1">
    <source>
        <dbReference type="Pfam" id="PF13640"/>
    </source>
</evidence>
<organism evidence="2 3">
    <name type="scientific">Alishewanella maricola</name>
    <dbReference type="NCBI Taxonomy" id="2795740"/>
    <lineage>
        <taxon>Bacteria</taxon>
        <taxon>Pseudomonadati</taxon>
        <taxon>Pseudomonadota</taxon>
        <taxon>Gammaproteobacteria</taxon>
        <taxon>Alteromonadales</taxon>
        <taxon>Alteromonadaceae</taxon>
        <taxon>Alishewanella</taxon>
    </lineage>
</organism>
<sequence length="228" mass="26456">MWLNNALITDTAVRAFRKQLIHSSPKHLVLDDLFDTAKLHNVLAALQHASNWQMQQHTYSALYVDSSTWQKTNAQQRFVQRDLWQRPEQNDPSNIAQQFLLFLRSSEFLALLSRLFKVALTDINVANPAINTNYFRLSANDFVKQHADDSPGRELCMLLYLNQDWRDEDGGELVFMGTHQQPITISPQFNRCVLFDPASPGAEHWVNALSPLSQKLYRYNVTSWYWSE</sequence>
<feature type="domain" description="Prolyl 4-hydroxylase alpha subunit Fe(2+) 2OG dioxygenase" evidence="1">
    <location>
        <begin position="138"/>
        <end position="226"/>
    </location>
</feature>
<proteinExistence type="predicted"/>
<dbReference type="RefSeq" id="WP_226750229.1">
    <property type="nucleotide sequence ID" value="NZ_JAEINI020000002.1"/>
</dbReference>
<dbReference type="EMBL" id="JAEINI020000002">
    <property type="protein sequence ID" value="MCB5226141.1"/>
    <property type="molecule type" value="Genomic_DNA"/>
</dbReference>
<evidence type="ECO:0000313" key="3">
    <source>
        <dbReference type="Proteomes" id="UP000633814"/>
    </source>
</evidence>
<accession>A0ABS8C1D6</accession>
<protein>
    <submittedName>
        <fullName evidence="2">2OG-Fe(II) oxygenase</fullName>
    </submittedName>
</protein>